<dbReference type="Proteomes" id="UP000030013">
    <property type="component" value="Unassembled WGS sequence"/>
</dbReference>
<evidence type="ECO:0000313" key="2">
    <source>
        <dbReference type="Proteomes" id="UP000030013"/>
    </source>
</evidence>
<keyword evidence="2" id="KW-1185">Reference proteome</keyword>
<comment type="caution">
    <text evidence="1">The sequence shown here is derived from an EMBL/GenBank/DDBJ whole genome shotgun (WGS) entry which is preliminary data.</text>
</comment>
<evidence type="ECO:0008006" key="3">
    <source>
        <dbReference type="Google" id="ProtNLM"/>
    </source>
</evidence>
<sequence length="105" mass="11162">MLSDLVDLVLPSSCALCHRPGASLCARCRSDVTDWLYPSPRPSVPTPPPPGMPVCWVTGEARGALRAVVTAYKDEDRRDLAPQLAGWLAPALRAVAGADPSARRA</sequence>
<dbReference type="EMBL" id="AVPL01000029">
    <property type="protein sequence ID" value="KGN40885.1"/>
    <property type="molecule type" value="Genomic_DNA"/>
</dbReference>
<dbReference type="AlphaFoldDB" id="A0A0A0JU03"/>
<evidence type="ECO:0000313" key="1">
    <source>
        <dbReference type="EMBL" id="KGN40885.1"/>
    </source>
</evidence>
<proteinExistence type="predicted"/>
<protein>
    <recommendedName>
        <fullName evidence="3">Phosphoribosyltransferase</fullName>
    </recommendedName>
</protein>
<gene>
    <name evidence="1" type="ORF">N801_10890</name>
</gene>
<organism evidence="1 2">
    <name type="scientific">Knoellia aerolata DSM 18566</name>
    <dbReference type="NCBI Taxonomy" id="1385519"/>
    <lineage>
        <taxon>Bacteria</taxon>
        <taxon>Bacillati</taxon>
        <taxon>Actinomycetota</taxon>
        <taxon>Actinomycetes</taxon>
        <taxon>Micrococcales</taxon>
        <taxon>Intrasporangiaceae</taxon>
        <taxon>Knoellia</taxon>
    </lineage>
</organism>
<accession>A0A0A0JU03</accession>
<dbReference type="eggNOG" id="COG1040">
    <property type="taxonomic scope" value="Bacteria"/>
</dbReference>
<name>A0A0A0JU03_9MICO</name>
<dbReference type="STRING" id="1385519.N801_10890"/>
<reference evidence="1 2" key="1">
    <citation type="submission" date="2013-08" db="EMBL/GenBank/DDBJ databases">
        <title>The genome sequence of Knoellia aerolata.</title>
        <authorList>
            <person name="Zhu W."/>
            <person name="Wang G."/>
        </authorList>
    </citation>
    <scope>NUCLEOTIDE SEQUENCE [LARGE SCALE GENOMIC DNA]</scope>
    <source>
        <strain evidence="1 2">DSM 18566</strain>
    </source>
</reference>
<feature type="non-terminal residue" evidence="1">
    <location>
        <position position="105"/>
    </location>
</feature>